<dbReference type="PANTHER" id="PTHR33376:SF7">
    <property type="entry name" value="C4-DICARBOXYLATE-BINDING PROTEIN DCTB"/>
    <property type="match status" value="1"/>
</dbReference>
<gene>
    <name evidence="7" type="primary">siaP_2</name>
    <name evidence="7" type="ORF">PFRI_28590</name>
</gene>
<dbReference type="GO" id="GO:0042597">
    <property type="term" value="C:periplasmic space"/>
    <property type="evidence" value="ECO:0007669"/>
    <property type="project" value="UniProtKB-SubCell"/>
</dbReference>
<keyword evidence="8" id="KW-1185">Reference proteome</keyword>
<evidence type="ECO:0000313" key="8">
    <source>
        <dbReference type="Proteomes" id="UP000184514"/>
    </source>
</evidence>
<dbReference type="Pfam" id="PF03480">
    <property type="entry name" value="DctP"/>
    <property type="match status" value="1"/>
</dbReference>
<dbReference type="CDD" id="cd13603">
    <property type="entry name" value="PBP2_TRAP_Siap_TeaA_like"/>
    <property type="match status" value="1"/>
</dbReference>
<evidence type="ECO:0000256" key="4">
    <source>
        <dbReference type="ARBA" id="ARBA00022729"/>
    </source>
</evidence>
<organism evidence="7 8">
    <name type="scientific">Planktotalea frisia</name>
    <dbReference type="NCBI Taxonomy" id="696762"/>
    <lineage>
        <taxon>Bacteria</taxon>
        <taxon>Pseudomonadati</taxon>
        <taxon>Pseudomonadota</taxon>
        <taxon>Alphaproteobacteria</taxon>
        <taxon>Rhodobacterales</taxon>
        <taxon>Paracoccaceae</taxon>
        <taxon>Planktotalea</taxon>
    </lineage>
</organism>
<keyword evidence="4 6" id="KW-0732">Signal</keyword>
<evidence type="ECO:0000256" key="3">
    <source>
        <dbReference type="ARBA" id="ARBA00022448"/>
    </source>
</evidence>
<dbReference type="NCBIfam" id="NF037995">
    <property type="entry name" value="TRAP_S1"/>
    <property type="match status" value="1"/>
</dbReference>
<accession>A0A1L9NUE5</accession>
<dbReference type="EMBL" id="MLCB01000161">
    <property type="protein sequence ID" value="OJI92915.1"/>
    <property type="molecule type" value="Genomic_DNA"/>
</dbReference>
<dbReference type="Gene3D" id="3.40.190.170">
    <property type="entry name" value="Bacterial extracellular solute-binding protein, family 7"/>
    <property type="match status" value="1"/>
</dbReference>
<dbReference type="STRING" id="696762.PFRI_28590"/>
<dbReference type="InterPro" id="IPR038404">
    <property type="entry name" value="TRAP_DctP_sf"/>
</dbReference>
<keyword evidence="5" id="KW-0574">Periplasm</keyword>
<comment type="similarity">
    <text evidence="2">Belongs to the bacterial solute-binding protein 7 family.</text>
</comment>
<feature type="signal peptide" evidence="6">
    <location>
        <begin position="1"/>
        <end position="32"/>
    </location>
</feature>
<dbReference type="RefSeq" id="WP_139292123.1">
    <property type="nucleotide sequence ID" value="NZ_MLCB01000161.1"/>
</dbReference>
<evidence type="ECO:0000313" key="7">
    <source>
        <dbReference type="EMBL" id="OJI92915.1"/>
    </source>
</evidence>
<evidence type="ECO:0000256" key="2">
    <source>
        <dbReference type="ARBA" id="ARBA00009023"/>
    </source>
</evidence>
<comment type="subcellular location">
    <subcellularLocation>
        <location evidence="1">Periplasm</location>
    </subcellularLocation>
</comment>
<protein>
    <submittedName>
        <fullName evidence="7">Sialic acid-binding periplasmic protein SiaP</fullName>
    </submittedName>
</protein>
<evidence type="ECO:0000256" key="1">
    <source>
        <dbReference type="ARBA" id="ARBA00004418"/>
    </source>
</evidence>
<name>A0A1L9NUE5_9RHOB</name>
<feature type="chain" id="PRO_5012634726" evidence="6">
    <location>
        <begin position="33"/>
        <end position="340"/>
    </location>
</feature>
<proteinExistence type="inferred from homology"/>
<comment type="caution">
    <text evidence="7">The sequence shown here is derived from an EMBL/GenBank/DDBJ whole genome shotgun (WGS) entry which is preliminary data.</text>
</comment>
<dbReference type="PANTHER" id="PTHR33376">
    <property type="match status" value="1"/>
</dbReference>
<dbReference type="AlphaFoldDB" id="A0A1L9NUE5"/>
<evidence type="ECO:0000256" key="5">
    <source>
        <dbReference type="ARBA" id="ARBA00022764"/>
    </source>
</evidence>
<sequence length="340" mass="36943">MKFLISTRTLKVGWAALAAGALSLLFASAASAQEYTARLSVHWGPTHHSAIHAKMFADEVNKRADGRLRIDYFPSGQLFGIREQLGAVTSGAVEMGGIVAVVSFPPINKNFNVVSITGMFDSYGEQRAFFQDDPTGKAVWDDITTKSDSVLLMYDPVGPVMTFSSQELNGVKSMSGLKARALIGAERPMWEALGANTVSMPTGEVYSGLQTGIIDTINSPPGSIRAFSWWEYLTHGQKPYQYYADAYIMANKTWFNELPQDLQQLLIDVGQEVGQISTDEILKTGEETLAEFQERGGIVTELEGDALAEFNTLMSDKVMPVIAETVDADVIAAASAFTAN</sequence>
<dbReference type="OrthoDB" id="8673861at2"/>
<dbReference type="GO" id="GO:0055085">
    <property type="term" value="P:transmembrane transport"/>
    <property type="evidence" value="ECO:0007669"/>
    <property type="project" value="InterPro"/>
</dbReference>
<keyword evidence="3" id="KW-0813">Transport</keyword>
<dbReference type="InterPro" id="IPR018389">
    <property type="entry name" value="DctP_fam"/>
</dbReference>
<dbReference type="Proteomes" id="UP000184514">
    <property type="component" value="Unassembled WGS sequence"/>
</dbReference>
<reference evidence="7 8" key="1">
    <citation type="submission" date="2016-10" db="EMBL/GenBank/DDBJ databases">
        <title>Genome sequence of Planktotalea frisia SH6-1.</title>
        <authorList>
            <person name="Poehlein A."/>
            <person name="Bakenhus I."/>
            <person name="Voget S."/>
            <person name="Brinkhoff T."/>
            <person name="Simon M."/>
        </authorList>
    </citation>
    <scope>NUCLEOTIDE SEQUENCE [LARGE SCALE GENOMIC DNA]</scope>
    <source>
        <strain evidence="7 8">SH6-1</strain>
    </source>
</reference>
<evidence type="ECO:0000256" key="6">
    <source>
        <dbReference type="SAM" id="SignalP"/>
    </source>
</evidence>